<evidence type="ECO:0000313" key="2">
    <source>
        <dbReference type="EMBL" id="MQL94808.1"/>
    </source>
</evidence>
<evidence type="ECO:0000256" key="1">
    <source>
        <dbReference type="SAM" id="MobiDB-lite"/>
    </source>
</evidence>
<keyword evidence="3" id="KW-1185">Reference proteome</keyword>
<proteinExistence type="predicted"/>
<feature type="region of interest" description="Disordered" evidence="1">
    <location>
        <begin position="168"/>
        <end position="188"/>
    </location>
</feature>
<feature type="compositionally biased region" description="Low complexity" evidence="1">
    <location>
        <begin position="255"/>
        <end position="275"/>
    </location>
</feature>
<feature type="non-terminal residue" evidence="2">
    <location>
        <position position="1"/>
    </location>
</feature>
<dbReference type="Proteomes" id="UP000652761">
    <property type="component" value="Unassembled WGS sequence"/>
</dbReference>
<name>A0A843VEL5_COLES</name>
<dbReference type="EMBL" id="NMUH01001719">
    <property type="protein sequence ID" value="MQL94808.1"/>
    <property type="molecule type" value="Genomic_DNA"/>
</dbReference>
<feature type="region of interest" description="Disordered" evidence="1">
    <location>
        <begin position="239"/>
        <end position="276"/>
    </location>
</feature>
<organism evidence="2 3">
    <name type="scientific">Colocasia esculenta</name>
    <name type="common">Wild taro</name>
    <name type="synonym">Arum esculentum</name>
    <dbReference type="NCBI Taxonomy" id="4460"/>
    <lineage>
        <taxon>Eukaryota</taxon>
        <taxon>Viridiplantae</taxon>
        <taxon>Streptophyta</taxon>
        <taxon>Embryophyta</taxon>
        <taxon>Tracheophyta</taxon>
        <taxon>Spermatophyta</taxon>
        <taxon>Magnoliopsida</taxon>
        <taxon>Liliopsida</taxon>
        <taxon>Araceae</taxon>
        <taxon>Aroideae</taxon>
        <taxon>Colocasieae</taxon>
        <taxon>Colocasia</taxon>
    </lineage>
</organism>
<accession>A0A843VEL5</accession>
<feature type="region of interest" description="Disordered" evidence="1">
    <location>
        <begin position="69"/>
        <end position="92"/>
    </location>
</feature>
<dbReference type="AlphaFoldDB" id="A0A843VEL5"/>
<feature type="compositionally biased region" description="Basic and acidic residues" evidence="1">
    <location>
        <begin position="175"/>
        <end position="188"/>
    </location>
</feature>
<feature type="compositionally biased region" description="Polar residues" evidence="1">
    <location>
        <begin position="239"/>
        <end position="253"/>
    </location>
</feature>
<feature type="compositionally biased region" description="Basic residues" evidence="1">
    <location>
        <begin position="74"/>
        <end position="84"/>
    </location>
</feature>
<evidence type="ECO:0000313" key="3">
    <source>
        <dbReference type="Proteomes" id="UP000652761"/>
    </source>
</evidence>
<sequence length="300" mass="33683">MAEVDFGPQLVQDHAQNGYLAVPTRFGAFPPVVEFPNFLGVAFMDVLHSEAEVKVEETAEKLSCQVHHVDHGKKNMRKRSKKKRQQAEEDEKIISHHARLSNSRKSVLVGEVRINMHNGCSEFKKEQVAPAVAVENPFQALTGRRTMCNTFKGSLPPKPIKFKQVWRPKKVQKPRLREPAPAEEAPREVVDKKIPTYHKPPRGFRARVQQGGACAYARFHNKRAELWRSAYLPPIRESSPASMVSTTHDQQGAASPFTPVVPVTGTTSPSTSVVPRWRASIQQQMRRGLSYRDGSHVGSQ</sequence>
<gene>
    <name evidence="2" type="ORF">Taro_027480</name>
</gene>
<protein>
    <submittedName>
        <fullName evidence="2">Uncharacterized protein</fullName>
    </submittedName>
</protein>
<comment type="caution">
    <text evidence="2">The sequence shown here is derived from an EMBL/GenBank/DDBJ whole genome shotgun (WGS) entry which is preliminary data.</text>
</comment>
<reference evidence="2" key="1">
    <citation type="submission" date="2017-07" db="EMBL/GenBank/DDBJ databases">
        <title>Taro Niue Genome Assembly and Annotation.</title>
        <authorList>
            <person name="Atibalentja N."/>
            <person name="Keating K."/>
            <person name="Fields C.J."/>
        </authorList>
    </citation>
    <scope>NUCLEOTIDE SEQUENCE</scope>
    <source>
        <strain evidence="2">Niue_2</strain>
        <tissue evidence="2">Leaf</tissue>
    </source>
</reference>